<evidence type="ECO:0000313" key="13">
    <source>
        <dbReference type="Proteomes" id="UP000244441"/>
    </source>
</evidence>
<keyword evidence="13" id="KW-1185">Reference proteome</keyword>
<evidence type="ECO:0000256" key="2">
    <source>
        <dbReference type="ARBA" id="ARBA00022448"/>
    </source>
</evidence>
<reference evidence="12 13" key="1">
    <citation type="submission" date="2018-01" db="EMBL/GenBank/DDBJ databases">
        <title>Genome sequence of a Cantenovulum-like bacteria.</title>
        <authorList>
            <person name="Tan W.R."/>
            <person name="Lau N.-S."/>
            <person name="Go F."/>
            <person name="Amirul A.-A.A."/>
        </authorList>
    </citation>
    <scope>NUCLEOTIDE SEQUENCE [LARGE SCALE GENOMIC DNA]</scope>
    <source>
        <strain evidence="12 13">CCB-QB4</strain>
    </source>
</reference>
<feature type="coiled-coil region" evidence="10">
    <location>
        <begin position="49"/>
        <end position="102"/>
    </location>
</feature>
<gene>
    <name evidence="9 12" type="primary">tatB</name>
    <name evidence="12" type="ORF">C2869_10230</name>
</gene>
<evidence type="ECO:0000256" key="6">
    <source>
        <dbReference type="ARBA" id="ARBA00022989"/>
    </source>
</evidence>
<dbReference type="AlphaFoldDB" id="A0A2S0VRQ5"/>
<dbReference type="HAMAP" id="MF_00237">
    <property type="entry name" value="TatB"/>
    <property type="match status" value="1"/>
</dbReference>
<organism evidence="12 13">
    <name type="scientific">Saccharobesus litoralis</name>
    <dbReference type="NCBI Taxonomy" id="2172099"/>
    <lineage>
        <taxon>Bacteria</taxon>
        <taxon>Pseudomonadati</taxon>
        <taxon>Pseudomonadota</taxon>
        <taxon>Gammaproteobacteria</taxon>
        <taxon>Alteromonadales</taxon>
        <taxon>Alteromonadaceae</taxon>
        <taxon>Saccharobesus</taxon>
    </lineage>
</organism>
<dbReference type="InterPro" id="IPR018448">
    <property type="entry name" value="TatB"/>
</dbReference>
<dbReference type="InterPro" id="IPR003369">
    <property type="entry name" value="TatA/B/E"/>
</dbReference>
<comment type="similarity">
    <text evidence="9">Belongs to the TatB family.</text>
</comment>
<evidence type="ECO:0000256" key="8">
    <source>
        <dbReference type="ARBA" id="ARBA00023136"/>
    </source>
</evidence>
<dbReference type="PRINTS" id="PR01506">
    <property type="entry name" value="TATBPROTEIN"/>
</dbReference>
<evidence type="ECO:0000256" key="1">
    <source>
        <dbReference type="ARBA" id="ARBA00004167"/>
    </source>
</evidence>
<name>A0A2S0VRQ5_9ALTE</name>
<accession>A0A2S0VRQ5</accession>
<keyword evidence="4 9" id="KW-0812">Transmembrane</keyword>
<proteinExistence type="inferred from homology"/>
<dbReference type="EMBL" id="CP026604">
    <property type="protein sequence ID" value="AWB66780.1"/>
    <property type="molecule type" value="Genomic_DNA"/>
</dbReference>
<keyword evidence="7 9" id="KW-0811">Translocation</keyword>
<keyword evidence="3 9" id="KW-1003">Cell membrane</keyword>
<dbReference type="Pfam" id="PF02416">
    <property type="entry name" value="TatA_B_E"/>
    <property type="match status" value="1"/>
</dbReference>
<sequence>MFDIGFWELVFIGVIALLVLGPDKLPGAIRSFSKFVSSFKQTVNSVKSEINHELRVHELHEQLKQAEQKGMQNLTGRESNAVAELEQAAKEVNSTIQSVQKEVNKDTNGQ</sequence>
<dbReference type="Proteomes" id="UP000244441">
    <property type="component" value="Chromosome"/>
</dbReference>
<keyword evidence="10" id="KW-0175">Coiled coil</keyword>
<protein>
    <recommendedName>
        <fullName evidence="9">Sec-independent protein translocase protein TatB</fullName>
    </recommendedName>
</protein>
<keyword evidence="5 9" id="KW-0653">Protein transport</keyword>
<dbReference type="RefSeq" id="WP_108602836.1">
    <property type="nucleotide sequence ID" value="NZ_CP026604.1"/>
</dbReference>
<evidence type="ECO:0000256" key="11">
    <source>
        <dbReference type="SAM" id="Phobius"/>
    </source>
</evidence>
<evidence type="ECO:0000256" key="4">
    <source>
        <dbReference type="ARBA" id="ARBA00022692"/>
    </source>
</evidence>
<evidence type="ECO:0000256" key="7">
    <source>
        <dbReference type="ARBA" id="ARBA00023010"/>
    </source>
</evidence>
<evidence type="ECO:0000256" key="10">
    <source>
        <dbReference type="SAM" id="Coils"/>
    </source>
</evidence>
<dbReference type="KEGG" id="cate:C2869_10230"/>
<dbReference type="GO" id="GO:0033281">
    <property type="term" value="C:TAT protein transport complex"/>
    <property type="evidence" value="ECO:0007669"/>
    <property type="project" value="UniProtKB-UniRule"/>
</dbReference>
<comment type="subunit">
    <text evidence="9">The Tat system comprises two distinct complexes: a TatABC complex, containing multiple copies of TatA, TatB and TatC subunits, and a separate TatA complex, containing only TatA subunits. Substrates initially bind to the TatABC complex, which probably triggers association of the separate TatA complex to form the active translocon.</text>
</comment>
<evidence type="ECO:0000256" key="9">
    <source>
        <dbReference type="HAMAP-Rule" id="MF_00237"/>
    </source>
</evidence>
<dbReference type="OrthoDB" id="9816005at2"/>
<evidence type="ECO:0000256" key="5">
    <source>
        <dbReference type="ARBA" id="ARBA00022927"/>
    </source>
</evidence>
<dbReference type="Gene3D" id="1.20.5.3310">
    <property type="match status" value="1"/>
</dbReference>
<dbReference type="GO" id="GO:0008320">
    <property type="term" value="F:protein transmembrane transporter activity"/>
    <property type="evidence" value="ECO:0007669"/>
    <property type="project" value="UniProtKB-UniRule"/>
</dbReference>
<dbReference type="PANTHER" id="PTHR33162">
    <property type="entry name" value="SEC-INDEPENDENT PROTEIN TRANSLOCASE PROTEIN TATA, CHLOROPLASTIC"/>
    <property type="match status" value="1"/>
</dbReference>
<keyword evidence="8 9" id="KW-0472">Membrane</keyword>
<dbReference type="GO" id="GO:0043953">
    <property type="term" value="P:protein transport by the Tat complex"/>
    <property type="evidence" value="ECO:0007669"/>
    <property type="project" value="UniProtKB-UniRule"/>
</dbReference>
<dbReference type="NCBIfam" id="TIGR01410">
    <property type="entry name" value="tatB"/>
    <property type="match status" value="1"/>
</dbReference>
<dbReference type="PANTHER" id="PTHR33162:SF1">
    <property type="entry name" value="SEC-INDEPENDENT PROTEIN TRANSLOCASE PROTEIN TATA, CHLOROPLASTIC"/>
    <property type="match status" value="1"/>
</dbReference>
<evidence type="ECO:0000313" key="12">
    <source>
        <dbReference type="EMBL" id="AWB66780.1"/>
    </source>
</evidence>
<keyword evidence="2 9" id="KW-0813">Transport</keyword>
<feature type="transmembrane region" description="Helical" evidence="11">
    <location>
        <begin position="6"/>
        <end position="25"/>
    </location>
</feature>
<comment type="function">
    <text evidence="9">Part of the twin-arginine translocation (Tat) system that transports large folded proteins containing a characteristic twin-arginine motif in their signal peptide across membranes. Together with TatC, TatB is part of a receptor directly interacting with Tat signal peptides. TatB may form an oligomeric binding site that transiently accommodates folded Tat precursor proteins before their translocation.</text>
</comment>
<evidence type="ECO:0000256" key="3">
    <source>
        <dbReference type="ARBA" id="ARBA00022475"/>
    </source>
</evidence>
<keyword evidence="6 9" id="KW-1133">Transmembrane helix</keyword>
<comment type="subcellular location">
    <subcellularLocation>
        <location evidence="9">Cell membrane</location>
        <topology evidence="9">Single-pass membrane protein</topology>
    </subcellularLocation>
    <subcellularLocation>
        <location evidence="1">Membrane</location>
        <topology evidence="1">Single-pass membrane protein</topology>
    </subcellularLocation>
</comment>